<dbReference type="InterPro" id="IPR036890">
    <property type="entry name" value="HATPase_C_sf"/>
</dbReference>
<dbReference type="PANTHER" id="PTHR45339">
    <property type="entry name" value="HYBRID SIGNAL TRANSDUCTION HISTIDINE KINASE J"/>
    <property type="match status" value="1"/>
</dbReference>
<dbReference type="PANTHER" id="PTHR45339:SF1">
    <property type="entry name" value="HYBRID SIGNAL TRANSDUCTION HISTIDINE KINASE J"/>
    <property type="match status" value="1"/>
</dbReference>
<reference evidence="7" key="2">
    <citation type="journal article" date="2007" name="Science">
        <title>Draft genome sequence of the sexually transmitted pathogen Trichomonas vaginalis.</title>
        <authorList>
            <person name="Carlton J.M."/>
            <person name="Hirt R.P."/>
            <person name="Silva J.C."/>
            <person name="Delcher A.L."/>
            <person name="Schatz M."/>
            <person name="Zhao Q."/>
            <person name="Wortman J.R."/>
            <person name="Bidwell S.L."/>
            <person name="Alsmark U.C.M."/>
            <person name="Besteiro S."/>
            <person name="Sicheritz-Ponten T."/>
            <person name="Noel C.J."/>
            <person name="Dacks J.B."/>
            <person name="Foster P.G."/>
            <person name="Simillion C."/>
            <person name="Van de Peer Y."/>
            <person name="Miranda-Saavedra D."/>
            <person name="Barton G.J."/>
            <person name="Westrop G.D."/>
            <person name="Mueller S."/>
            <person name="Dessi D."/>
            <person name="Fiori P.L."/>
            <person name="Ren Q."/>
            <person name="Paulsen I."/>
            <person name="Zhang H."/>
            <person name="Bastida-Corcuera F.D."/>
            <person name="Simoes-Barbosa A."/>
            <person name="Brown M.T."/>
            <person name="Hayes R.D."/>
            <person name="Mukherjee M."/>
            <person name="Okumura C.Y."/>
            <person name="Schneider R."/>
            <person name="Smith A.J."/>
            <person name="Vanacova S."/>
            <person name="Villalvazo M."/>
            <person name="Haas B.J."/>
            <person name="Pertea M."/>
            <person name="Feldblyum T.V."/>
            <person name="Utterback T.R."/>
            <person name="Shu C.L."/>
            <person name="Osoegawa K."/>
            <person name="de Jong P.J."/>
            <person name="Hrdy I."/>
            <person name="Horvathova L."/>
            <person name="Zubacova Z."/>
            <person name="Dolezal P."/>
            <person name="Malik S.B."/>
            <person name="Logsdon J.M. Jr."/>
            <person name="Henze K."/>
            <person name="Gupta A."/>
            <person name="Wang C.C."/>
            <person name="Dunne R.L."/>
            <person name="Upcroft J.A."/>
            <person name="Upcroft P."/>
            <person name="White O."/>
            <person name="Salzberg S.L."/>
            <person name="Tang P."/>
            <person name="Chiu C.-H."/>
            <person name="Lee Y.-S."/>
            <person name="Embley T.M."/>
            <person name="Coombs G.H."/>
            <person name="Mottram J.C."/>
            <person name="Tachezy J."/>
            <person name="Fraser-Liggett C.M."/>
            <person name="Johnson P.J."/>
        </authorList>
    </citation>
    <scope>NUCLEOTIDE SEQUENCE [LARGE SCALE GENOMIC DNA]</scope>
    <source>
        <strain evidence="7">G3</strain>
    </source>
</reference>
<dbReference type="OrthoDB" id="18372at2759"/>
<dbReference type="Pfam" id="PF02518">
    <property type="entry name" value="HATPase_c"/>
    <property type="match status" value="1"/>
</dbReference>
<keyword evidence="1 3" id="KW-0597">Phosphoprotein</keyword>
<dbReference type="Pfam" id="PF00512">
    <property type="entry name" value="HisKA"/>
    <property type="match status" value="1"/>
</dbReference>
<gene>
    <name evidence="7" type="ORF">TVAG_147200</name>
</gene>
<evidence type="ECO:0000259" key="6">
    <source>
        <dbReference type="PROSITE" id="PS50110"/>
    </source>
</evidence>
<dbReference type="VEuPathDB" id="TrichDB:TVAG_147200"/>
<evidence type="ECO:0000313" key="8">
    <source>
        <dbReference type="Proteomes" id="UP000001542"/>
    </source>
</evidence>
<evidence type="ECO:0000256" key="1">
    <source>
        <dbReference type="ARBA" id="ARBA00022553"/>
    </source>
</evidence>
<keyword evidence="4" id="KW-1133">Transmembrane helix</keyword>
<dbReference type="CDD" id="cd17546">
    <property type="entry name" value="REC_hyHK_CKI1_RcsC-like"/>
    <property type="match status" value="1"/>
</dbReference>
<keyword evidence="2" id="KW-0902">Two-component regulatory system</keyword>
<dbReference type="SMR" id="A2DL22"/>
<dbReference type="InterPro" id="IPR003594">
    <property type="entry name" value="HATPase_dom"/>
</dbReference>
<dbReference type="RefSeq" id="XP_001579961.1">
    <property type="nucleotide sequence ID" value="XM_001579911.1"/>
</dbReference>
<name>A2DL22_TRIV3</name>
<dbReference type="InterPro" id="IPR036097">
    <property type="entry name" value="HisK_dim/P_sf"/>
</dbReference>
<feature type="transmembrane region" description="Helical" evidence="4">
    <location>
        <begin position="150"/>
        <end position="171"/>
    </location>
</feature>
<dbReference type="SUPFAM" id="SSF55874">
    <property type="entry name" value="ATPase domain of HSP90 chaperone/DNA topoisomerase II/histidine kinase"/>
    <property type="match status" value="1"/>
</dbReference>
<dbReference type="STRING" id="5722.A2DL22"/>
<dbReference type="KEGG" id="tva:5464493"/>
<feature type="domain" description="Histidine kinase" evidence="5">
    <location>
        <begin position="936"/>
        <end position="1152"/>
    </location>
</feature>
<protein>
    <submittedName>
        <fullName evidence="7">Response regulator receiver domain containing protein</fullName>
    </submittedName>
</protein>
<evidence type="ECO:0000259" key="5">
    <source>
        <dbReference type="PROSITE" id="PS50109"/>
    </source>
</evidence>
<dbReference type="PROSITE" id="PS50109">
    <property type="entry name" value="HIS_KIN"/>
    <property type="match status" value="1"/>
</dbReference>
<keyword evidence="4" id="KW-0812">Transmembrane</keyword>
<dbReference type="InterPro" id="IPR011006">
    <property type="entry name" value="CheY-like_superfamily"/>
</dbReference>
<dbReference type="SUPFAM" id="SSF52172">
    <property type="entry name" value="CheY-like"/>
    <property type="match status" value="1"/>
</dbReference>
<reference evidence="7" key="1">
    <citation type="submission" date="2006-10" db="EMBL/GenBank/DDBJ databases">
        <authorList>
            <person name="Amadeo P."/>
            <person name="Zhao Q."/>
            <person name="Wortman J."/>
            <person name="Fraser-Liggett C."/>
            <person name="Carlton J."/>
        </authorList>
    </citation>
    <scope>NUCLEOTIDE SEQUENCE</scope>
    <source>
        <strain evidence="7">G3</strain>
    </source>
</reference>
<sequence>MHDARGYFDSKTLYSASEFHKFDYKISQNSTKYKYYIAEIPLTIPQKTLKCSSVSEFPHLYTYQLNVQKSQEEIYYVDNFFGSTYLKTRFGKKITSDISKASHFLTNKKYNNLTEVEFTGELPEYYITYVYGPADRIHANLCTSVHMFRFYYFAYCNIIIFTLVLISFLIVRKLTFGIPQVYFVTRRGVYLTRKPEKEAGALSKFVMTVNPSILPTSFNPKSKSDPELRFVVIKSGFVYIACELQALRMDHNIVQDFQTAAGFIHNEENKDGLPINCQMRRTTKGDPVLEVKAKLYGRDCSILLHPEQNNLLPCGEHRLLSTSIQSIYSDIIYDILVSNGNSPLNKQWGKSFISKLDALVVGLFSITDKIDVIHLAGQSKEYEDEMLNFVQKLKLPDHASIKTMSVTTGKLYISGTVVSLFNQNISMFLGISPEKMFLRAQESMWLEFATIFITFFRIVDSNSVRTRFLRLHNLYKATGKHCILETMDSKIIHTFGKESIITGKDQFESIRDNTEYLLKRSNKTELFMRLGNDWNWFNVRAVRCFDQVMNNYINSYLITDMSNVLQAETNFRMKRKEKFDMLRLMKLQRFGYTSIPPFTDYTISRLLGYETPRKLMNLLHPDDIRKIKLGTPISIVRALSSNGTYSTYFMVHSKEYDESGFIFPFPQFDSINQRFASEDDFTTFPSESKRFAFFVIDPISKRIVSFVGIPSIINHFKSIPQPHAKDIYTLVHHDSRQQYDVAFQNLLSGTSKVEKLDVLFEYYDIGFSHSRISMEMTSSDLILIYVFNNSKEAQIEATFNDLSSTVDTALRYTNVVSFTFMNNHDHQFILTRPPEKCHTITINWSFIEHNISIDDQPNIIKQFKAALEEGKQIELEVTMIFDRMKHYTIRGFRTESGKVIGILLDRTELFSMFNQIEQQTKRADEANNAKSRYLANMSHEIRTPLNGMNGLLELLDGTELAKNNSEILKCIRTSFVKLLELLNDTLDIAKIDQNCMIPEDVPFNTFDLALSVTQGFEQRAIDSGVELRVEIIPGTPSMYRGEPHFLARIMNNLISNAIRCTERGYVNATLSQVLPKGTLLVRVEDSGSHITPEERLSLFDAFGSLGSGNCTVRCEGTSLALVKRLVDLIRGKINVKDNDDGVVFEVELPFEPILCTYIPRRMKRYGWEMLFLCPECVIQGTPESHAFFTGMNLLYEPSKVTDKLLVVIARNTHPQLSIAVELKKKYPRTSIICITRLTPPVIKGDFIVVPQSQFWLHFCQFFLTTCMHKVSRINGPHDNSNEMQPDETYKILVAEDTPMNQLVISKLLEKLNVKFDIVSNGQEALERLKKEHYSVIFMDHHMPVMDGPTAAREIRRQEKLNSDKYGIPIFAMTASIMKEDEDECRESGMNQFVSKPISIHKLQQAIRDSLTYPYNKQGNM</sequence>
<dbReference type="Gene3D" id="3.40.50.2300">
    <property type="match status" value="1"/>
</dbReference>
<dbReference type="Gene3D" id="3.30.565.10">
    <property type="entry name" value="Histidine kinase-like ATPase, C-terminal domain"/>
    <property type="match status" value="1"/>
</dbReference>
<evidence type="ECO:0000256" key="4">
    <source>
        <dbReference type="SAM" id="Phobius"/>
    </source>
</evidence>
<dbReference type="InParanoid" id="A2DL22"/>
<dbReference type="GO" id="GO:0000155">
    <property type="term" value="F:phosphorelay sensor kinase activity"/>
    <property type="evidence" value="ECO:0000318"/>
    <property type="project" value="GO_Central"/>
</dbReference>
<keyword evidence="8" id="KW-1185">Reference proteome</keyword>
<dbReference type="Pfam" id="PF00072">
    <property type="entry name" value="Response_reg"/>
    <property type="match status" value="1"/>
</dbReference>
<evidence type="ECO:0000313" key="7">
    <source>
        <dbReference type="EMBL" id="EAY18975.1"/>
    </source>
</evidence>
<dbReference type="InterPro" id="IPR001789">
    <property type="entry name" value="Sig_transdc_resp-reg_receiver"/>
</dbReference>
<organism evidence="7 8">
    <name type="scientific">Trichomonas vaginalis (strain ATCC PRA-98 / G3)</name>
    <dbReference type="NCBI Taxonomy" id="412133"/>
    <lineage>
        <taxon>Eukaryota</taxon>
        <taxon>Metamonada</taxon>
        <taxon>Parabasalia</taxon>
        <taxon>Trichomonadida</taxon>
        <taxon>Trichomonadidae</taxon>
        <taxon>Trichomonas</taxon>
    </lineage>
</organism>
<dbReference type="SMART" id="SM00387">
    <property type="entry name" value="HATPase_c"/>
    <property type="match status" value="1"/>
</dbReference>
<dbReference type="GO" id="GO:0005886">
    <property type="term" value="C:plasma membrane"/>
    <property type="evidence" value="ECO:0000318"/>
    <property type="project" value="GO_Central"/>
</dbReference>
<dbReference type="Proteomes" id="UP000001542">
    <property type="component" value="Unassembled WGS sequence"/>
</dbReference>
<dbReference type="SUPFAM" id="SSF47384">
    <property type="entry name" value="Homodimeric domain of signal transducing histidine kinase"/>
    <property type="match status" value="1"/>
</dbReference>
<dbReference type="InterPro" id="IPR005467">
    <property type="entry name" value="His_kinase_dom"/>
</dbReference>
<accession>A2DL22</accession>
<feature type="domain" description="Response regulatory" evidence="6">
    <location>
        <begin position="1290"/>
        <end position="1410"/>
    </location>
</feature>
<dbReference type="GO" id="GO:0000160">
    <property type="term" value="P:phosphorelay signal transduction system"/>
    <property type="evidence" value="ECO:0000318"/>
    <property type="project" value="GO_Central"/>
</dbReference>
<dbReference type="CDD" id="cd00082">
    <property type="entry name" value="HisKA"/>
    <property type="match status" value="1"/>
</dbReference>
<dbReference type="PROSITE" id="PS50110">
    <property type="entry name" value="RESPONSE_REGULATORY"/>
    <property type="match status" value="1"/>
</dbReference>
<evidence type="ECO:0000256" key="3">
    <source>
        <dbReference type="PROSITE-ProRule" id="PRU00169"/>
    </source>
</evidence>
<proteinExistence type="predicted"/>
<dbReference type="GO" id="GO:0009927">
    <property type="term" value="F:histidine phosphotransfer kinase activity"/>
    <property type="evidence" value="ECO:0000318"/>
    <property type="project" value="GO_Central"/>
</dbReference>
<dbReference type="InterPro" id="IPR003661">
    <property type="entry name" value="HisK_dim/P_dom"/>
</dbReference>
<dbReference type="SMART" id="SM00448">
    <property type="entry name" value="REC"/>
    <property type="match status" value="1"/>
</dbReference>
<dbReference type="VEuPathDB" id="TrichDB:TVAGG3_0362520"/>
<evidence type="ECO:0000256" key="2">
    <source>
        <dbReference type="ARBA" id="ARBA00023012"/>
    </source>
</evidence>
<dbReference type="Gene3D" id="1.10.287.130">
    <property type="match status" value="1"/>
</dbReference>
<dbReference type="eggNOG" id="KOG0519">
    <property type="taxonomic scope" value="Eukaryota"/>
</dbReference>
<keyword evidence="4" id="KW-0472">Membrane</keyword>
<dbReference type="SMART" id="SM00388">
    <property type="entry name" value="HisKA"/>
    <property type="match status" value="1"/>
</dbReference>
<feature type="modified residue" description="4-aspartylphosphate" evidence="3">
    <location>
        <position position="1339"/>
    </location>
</feature>
<dbReference type="EMBL" id="DS113213">
    <property type="protein sequence ID" value="EAY18975.1"/>
    <property type="molecule type" value="Genomic_DNA"/>
</dbReference>